<feature type="non-terminal residue" evidence="2">
    <location>
        <position position="159"/>
    </location>
</feature>
<accession>A0AAQ3XCS4</accession>
<feature type="region of interest" description="Disordered" evidence="1">
    <location>
        <begin position="1"/>
        <end position="159"/>
    </location>
</feature>
<evidence type="ECO:0000313" key="2">
    <source>
        <dbReference type="EMBL" id="WVZ95031.1"/>
    </source>
</evidence>
<sequence length="159" mass="17127">LARAVRQPATSARHAAHTPRTDPLPAPARGPHSRASASLVSLHAGPYRPHPAPPWARERGVRTDRGEGEKKREAGRKRERRGEEGARAGGRGDRNTSPSERGRAARPPRRGSPNPSSSVRPASPPPPRRREGPGSRPLPRGSVAAAPSRARSAWLTWSF</sequence>
<organism evidence="2 3">
    <name type="scientific">Paspalum notatum var. saurae</name>
    <dbReference type="NCBI Taxonomy" id="547442"/>
    <lineage>
        <taxon>Eukaryota</taxon>
        <taxon>Viridiplantae</taxon>
        <taxon>Streptophyta</taxon>
        <taxon>Embryophyta</taxon>
        <taxon>Tracheophyta</taxon>
        <taxon>Spermatophyta</taxon>
        <taxon>Magnoliopsida</taxon>
        <taxon>Liliopsida</taxon>
        <taxon>Poales</taxon>
        <taxon>Poaceae</taxon>
        <taxon>PACMAD clade</taxon>
        <taxon>Panicoideae</taxon>
        <taxon>Andropogonodae</taxon>
        <taxon>Paspaleae</taxon>
        <taxon>Paspalinae</taxon>
        <taxon>Paspalum</taxon>
    </lineage>
</organism>
<reference evidence="2 3" key="1">
    <citation type="submission" date="2024-02" db="EMBL/GenBank/DDBJ databases">
        <title>High-quality chromosome-scale genome assembly of Pensacola bahiagrass (Paspalum notatum Flugge var. saurae).</title>
        <authorList>
            <person name="Vega J.M."/>
            <person name="Podio M."/>
            <person name="Orjuela J."/>
            <person name="Siena L.A."/>
            <person name="Pessino S.C."/>
            <person name="Combes M.C."/>
            <person name="Mariac C."/>
            <person name="Albertini E."/>
            <person name="Pupilli F."/>
            <person name="Ortiz J.P.A."/>
            <person name="Leblanc O."/>
        </authorList>
    </citation>
    <scope>NUCLEOTIDE SEQUENCE [LARGE SCALE GENOMIC DNA]</scope>
    <source>
        <strain evidence="2">R1</strain>
        <tissue evidence="2">Leaf</tissue>
    </source>
</reference>
<dbReference type="AlphaFoldDB" id="A0AAQ3XCS4"/>
<feature type="compositionally biased region" description="Low complexity" evidence="1">
    <location>
        <begin position="134"/>
        <end position="153"/>
    </location>
</feature>
<evidence type="ECO:0000313" key="3">
    <source>
        <dbReference type="Proteomes" id="UP001341281"/>
    </source>
</evidence>
<protein>
    <submittedName>
        <fullName evidence="2">Uncharacterized protein</fullName>
    </submittedName>
</protein>
<keyword evidence="3" id="KW-1185">Reference proteome</keyword>
<gene>
    <name evidence="2" type="ORF">U9M48_040841</name>
</gene>
<feature type="compositionally biased region" description="Basic and acidic residues" evidence="1">
    <location>
        <begin position="56"/>
        <end position="72"/>
    </location>
</feature>
<evidence type="ECO:0000256" key="1">
    <source>
        <dbReference type="SAM" id="MobiDB-lite"/>
    </source>
</evidence>
<dbReference type="EMBL" id="CP144753">
    <property type="protein sequence ID" value="WVZ95031.1"/>
    <property type="molecule type" value="Genomic_DNA"/>
</dbReference>
<feature type="compositionally biased region" description="Low complexity" evidence="1">
    <location>
        <begin position="111"/>
        <end position="121"/>
    </location>
</feature>
<proteinExistence type="predicted"/>
<dbReference type="Proteomes" id="UP001341281">
    <property type="component" value="Chromosome 09"/>
</dbReference>
<name>A0AAQ3XCS4_PASNO</name>
<feature type="compositionally biased region" description="Basic and acidic residues" evidence="1">
    <location>
        <begin position="80"/>
        <end position="94"/>
    </location>
</feature>